<dbReference type="PANTHER" id="PTHR21191:SF16">
    <property type="entry name" value="AQUAPORIN"/>
    <property type="match status" value="1"/>
</dbReference>
<comment type="caution">
    <text evidence="6">The sequence shown here is derived from an EMBL/GenBank/DDBJ whole genome shotgun (WGS) entry which is preliminary data.</text>
</comment>
<accession>A0AAV2R7M5</accession>
<dbReference type="Gene3D" id="1.20.1080.10">
    <property type="entry name" value="Glycerol uptake facilitator protein"/>
    <property type="match status" value="1"/>
</dbReference>
<protein>
    <recommendedName>
        <fullName evidence="5">Aquaporin</fullName>
    </recommendedName>
</protein>
<evidence type="ECO:0000256" key="1">
    <source>
        <dbReference type="ARBA" id="ARBA00004141"/>
    </source>
</evidence>
<sequence length="266" mass="30205">MSLLVSSLIMAVVMLASHIIRGQLKLRLYEDHLKHVLLEFIASAEMCTCAYELMVVANSYTKYVYGLYLFLMMLWWGQSWVPATACTYTLLEEHIEIGSNSKIMLWKMVAQIAGGCISYKLIKIIWLLEWSTTHMGQIDVLLENCRADLEVSVLTGFYLEFILTFLACIFSRALEIYRPQFAAVVNSFFVTTLVLSAYETTGGYFNPVLATIKLGCAGHTHLEHILVYWMGSVGGSMLALKTWNTKTFRETFITPFIKSDTKPKVQ</sequence>
<name>A0AAV2R7M5_MEGNR</name>
<feature type="transmembrane region" description="Helical" evidence="5">
    <location>
        <begin position="63"/>
        <end position="91"/>
    </location>
</feature>
<evidence type="ECO:0000256" key="2">
    <source>
        <dbReference type="ARBA" id="ARBA00022692"/>
    </source>
</evidence>
<keyword evidence="7" id="KW-1185">Reference proteome</keyword>
<evidence type="ECO:0000256" key="4">
    <source>
        <dbReference type="ARBA" id="ARBA00023136"/>
    </source>
</evidence>
<organism evidence="6 7">
    <name type="scientific">Meganyctiphanes norvegica</name>
    <name type="common">Northern krill</name>
    <name type="synonym">Thysanopoda norvegica</name>
    <dbReference type="NCBI Taxonomy" id="48144"/>
    <lineage>
        <taxon>Eukaryota</taxon>
        <taxon>Metazoa</taxon>
        <taxon>Ecdysozoa</taxon>
        <taxon>Arthropoda</taxon>
        <taxon>Crustacea</taxon>
        <taxon>Multicrustacea</taxon>
        <taxon>Malacostraca</taxon>
        <taxon>Eumalacostraca</taxon>
        <taxon>Eucarida</taxon>
        <taxon>Euphausiacea</taxon>
        <taxon>Euphausiidae</taxon>
        <taxon>Meganyctiphanes</taxon>
    </lineage>
</organism>
<keyword evidence="4 5" id="KW-0472">Membrane</keyword>
<dbReference type="GO" id="GO:0016020">
    <property type="term" value="C:membrane"/>
    <property type="evidence" value="ECO:0007669"/>
    <property type="project" value="UniProtKB-SubCell"/>
</dbReference>
<dbReference type="InterPro" id="IPR016697">
    <property type="entry name" value="Aquaporin_11/12"/>
</dbReference>
<dbReference type="SUPFAM" id="SSF81338">
    <property type="entry name" value="Aquaporin-like"/>
    <property type="match status" value="1"/>
</dbReference>
<feature type="transmembrane region" description="Helical" evidence="5">
    <location>
        <begin position="156"/>
        <end position="174"/>
    </location>
</feature>
<comment type="similarity">
    <text evidence="5">Belongs to the MIP/aquaporin (TC 1.A.8) family.</text>
</comment>
<gene>
    <name evidence="6" type="ORF">MNOR_LOCUS20926</name>
</gene>
<dbReference type="EMBL" id="CAXKWB010016462">
    <property type="protein sequence ID" value="CAL4116168.1"/>
    <property type="molecule type" value="Genomic_DNA"/>
</dbReference>
<keyword evidence="3 5" id="KW-1133">Transmembrane helix</keyword>
<feature type="transmembrane region" description="Helical" evidence="5">
    <location>
        <begin position="225"/>
        <end position="243"/>
    </location>
</feature>
<evidence type="ECO:0000313" key="7">
    <source>
        <dbReference type="Proteomes" id="UP001497623"/>
    </source>
</evidence>
<feature type="transmembrane region" description="Helical" evidence="5">
    <location>
        <begin position="36"/>
        <end position="57"/>
    </location>
</feature>
<dbReference type="AlphaFoldDB" id="A0AAV2R7M5"/>
<reference evidence="6 7" key="1">
    <citation type="submission" date="2024-05" db="EMBL/GenBank/DDBJ databases">
        <authorList>
            <person name="Wallberg A."/>
        </authorList>
    </citation>
    <scope>NUCLEOTIDE SEQUENCE [LARGE SCALE GENOMIC DNA]</scope>
</reference>
<feature type="transmembrane region" description="Helical" evidence="5">
    <location>
        <begin position="181"/>
        <end position="205"/>
    </location>
</feature>
<keyword evidence="2 5" id="KW-0812">Transmembrane</keyword>
<dbReference type="PANTHER" id="PTHR21191">
    <property type="entry name" value="AQUAPORIN"/>
    <property type="match status" value="1"/>
</dbReference>
<dbReference type="GO" id="GO:0015267">
    <property type="term" value="F:channel activity"/>
    <property type="evidence" value="ECO:0007669"/>
    <property type="project" value="TreeGrafter"/>
</dbReference>
<proteinExistence type="inferred from homology"/>
<comment type="subcellular location">
    <subcellularLocation>
        <location evidence="1">Membrane</location>
        <topology evidence="1">Multi-pass membrane protein</topology>
    </subcellularLocation>
</comment>
<dbReference type="GO" id="GO:0005737">
    <property type="term" value="C:cytoplasm"/>
    <property type="evidence" value="ECO:0007669"/>
    <property type="project" value="TreeGrafter"/>
</dbReference>
<evidence type="ECO:0000256" key="3">
    <source>
        <dbReference type="ARBA" id="ARBA00022989"/>
    </source>
</evidence>
<dbReference type="Proteomes" id="UP001497623">
    <property type="component" value="Unassembled WGS sequence"/>
</dbReference>
<evidence type="ECO:0000313" key="6">
    <source>
        <dbReference type="EMBL" id="CAL4116168.1"/>
    </source>
</evidence>
<dbReference type="InterPro" id="IPR023271">
    <property type="entry name" value="Aquaporin-like"/>
</dbReference>
<evidence type="ECO:0000256" key="5">
    <source>
        <dbReference type="PIRNR" id="PIRNR017529"/>
    </source>
</evidence>
<dbReference type="PIRSF" id="PIRSF017529">
    <property type="entry name" value="Aquaporin_11/12"/>
    <property type="match status" value="1"/>
</dbReference>
<feature type="transmembrane region" description="Helical" evidence="5">
    <location>
        <begin position="6"/>
        <end position="24"/>
    </location>
</feature>
<dbReference type="InterPro" id="IPR051883">
    <property type="entry name" value="AQP11/12_channel"/>
</dbReference>